<dbReference type="PANTHER" id="PTHR46082">
    <property type="entry name" value="ATP/GTP-BINDING PROTEIN-RELATED"/>
    <property type="match status" value="1"/>
</dbReference>
<dbReference type="InterPro" id="IPR035994">
    <property type="entry name" value="Nucleoside_phosphorylase_sf"/>
</dbReference>
<evidence type="ECO:0000313" key="3">
    <source>
        <dbReference type="EMBL" id="RAO69604.1"/>
    </source>
</evidence>
<evidence type="ECO:0000259" key="2">
    <source>
        <dbReference type="Pfam" id="PF01048"/>
    </source>
</evidence>
<dbReference type="AlphaFoldDB" id="A0A364L1E4"/>
<keyword evidence="4" id="KW-1185">Reference proteome</keyword>
<keyword evidence="1" id="KW-0732">Signal</keyword>
<dbReference type="PANTHER" id="PTHR46082:SF6">
    <property type="entry name" value="AAA+ ATPASE DOMAIN-CONTAINING PROTEIN-RELATED"/>
    <property type="match status" value="1"/>
</dbReference>
<organism evidence="3 4">
    <name type="scientific">Talaromyces amestolkiae</name>
    <dbReference type="NCBI Taxonomy" id="1196081"/>
    <lineage>
        <taxon>Eukaryota</taxon>
        <taxon>Fungi</taxon>
        <taxon>Dikarya</taxon>
        <taxon>Ascomycota</taxon>
        <taxon>Pezizomycotina</taxon>
        <taxon>Eurotiomycetes</taxon>
        <taxon>Eurotiomycetidae</taxon>
        <taxon>Eurotiales</taxon>
        <taxon>Trichocomaceae</taxon>
        <taxon>Talaromyces</taxon>
        <taxon>Talaromyces sect. Talaromyces</taxon>
    </lineage>
</organism>
<name>A0A364L1E4_TALAM</name>
<accession>A0A364L1E4</accession>
<dbReference type="GO" id="GO:0003824">
    <property type="term" value="F:catalytic activity"/>
    <property type="evidence" value="ECO:0007669"/>
    <property type="project" value="InterPro"/>
</dbReference>
<proteinExistence type="predicted"/>
<dbReference type="Proteomes" id="UP000249363">
    <property type="component" value="Unassembled WGS sequence"/>
</dbReference>
<dbReference type="SUPFAM" id="SSF53167">
    <property type="entry name" value="Purine and uridine phosphorylases"/>
    <property type="match status" value="1"/>
</dbReference>
<feature type="signal peptide" evidence="1">
    <location>
        <begin position="1"/>
        <end position="23"/>
    </location>
</feature>
<comment type="caution">
    <text evidence="3">The sequence shown here is derived from an EMBL/GenBank/DDBJ whole genome shotgun (WGS) entry which is preliminary data.</text>
</comment>
<dbReference type="GeneID" id="63794832"/>
<dbReference type="InterPro" id="IPR053137">
    <property type="entry name" value="NLR-like"/>
</dbReference>
<gene>
    <name evidence="3" type="ORF">BHQ10_005616</name>
</gene>
<evidence type="ECO:0000256" key="1">
    <source>
        <dbReference type="SAM" id="SignalP"/>
    </source>
</evidence>
<dbReference type="EMBL" id="MIKG01000010">
    <property type="protein sequence ID" value="RAO69604.1"/>
    <property type="molecule type" value="Genomic_DNA"/>
</dbReference>
<feature type="chain" id="PRO_5017073553" description="Nucleoside phosphorylase domain-containing protein" evidence="1">
    <location>
        <begin position="24"/>
        <end position="354"/>
    </location>
</feature>
<dbReference type="GO" id="GO:0009116">
    <property type="term" value="P:nucleoside metabolic process"/>
    <property type="evidence" value="ECO:0007669"/>
    <property type="project" value="InterPro"/>
</dbReference>
<evidence type="ECO:0000313" key="4">
    <source>
        <dbReference type="Proteomes" id="UP000249363"/>
    </source>
</evidence>
<protein>
    <recommendedName>
        <fullName evidence="2">Nucleoside phosphorylase domain-containing protein</fullName>
    </recommendedName>
</protein>
<feature type="domain" description="Nucleoside phosphorylase" evidence="2">
    <location>
        <begin position="11"/>
        <end position="157"/>
    </location>
</feature>
<dbReference type="Gene3D" id="3.40.50.1580">
    <property type="entry name" value="Nucleoside phosphorylase domain"/>
    <property type="match status" value="1"/>
</dbReference>
<dbReference type="RefSeq" id="XP_040734120.1">
    <property type="nucleotide sequence ID" value="XM_040878112.1"/>
</dbReference>
<dbReference type="STRING" id="1196081.A0A364L1E4"/>
<reference evidence="3 4" key="1">
    <citation type="journal article" date="2017" name="Biotechnol. Biofuels">
        <title>Differential beta-glucosidase expression as a function of carbon source availability in Talaromyces amestolkiae: a genomic and proteomic approach.</title>
        <authorList>
            <person name="de Eugenio L.I."/>
            <person name="Mendez-Liter J.A."/>
            <person name="Nieto-Dominguez M."/>
            <person name="Alonso L."/>
            <person name="Gil-Munoz J."/>
            <person name="Barriuso J."/>
            <person name="Prieto A."/>
            <person name="Martinez M.J."/>
        </authorList>
    </citation>
    <scope>NUCLEOTIDE SEQUENCE [LARGE SCALE GENOMIC DNA]</scope>
    <source>
        <strain evidence="3 4">CIB</strain>
    </source>
</reference>
<dbReference type="InterPro" id="IPR000845">
    <property type="entry name" value="Nucleoside_phosphorylase_d"/>
</dbReference>
<dbReference type="OrthoDB" id="4226305at2759"/>
<dbReference type="Pfam" id="PF01048">
    <property type="entry name" value="PNP_UDP_1"/>
    <property type="match status" value="1"/>
</dbReference>
<sequence length="354" mass="39383">MRPQSRSDFAIAIICALPLEADAVEALFDETYDRLGKFYDKQPGDANAYINGRIGNHDIVLCYMPRMGKGSAASVASSLRVSYPMVQIALVVGICGGVPYLSDGRDAEIYLGDVIISDAVAEYDFGRQYPGGFQPKSDGHKDMLGGPNREIRTLLAALKATKTRIEFQDQMLQHLHNIQHLDARWRHPDGLNDILFEARYRHKHYIQYSSAVCQCFNGDMQDEICEEALENSCDNLGCDRDRIRRRRDSANRTKLSVHIGKIASADTVMKSGEHRDEIAGKENVIGFEMEGAGVWDNIPCIIIKGVCDYADSHKNKKWQEYAAATAACGLKAFLGYYKTGQHSLGKLSMLSTDS</sequence>